<evidence type="ECO:0000256" key="7">
    <source>
        <dbReference type="ARBA" id="ARBA00035544"/>
    </source>
</evidence>
<sequence>IQNPDQLDILYKSILLELKCHDTGVIRSYQKFTEMVAKELDIEISKIYTPKRDITRYAVLKSVHVFKKHKVLYEARTHYKMIELKHLTESTAETFLEYLQRNLPEGVAMKITKTRLERMPEHI</sequence>
<keyword evidence="4" id="KW-0496">Mitochondrion</keyword>
<protein>
    <recommendedName>
        <fullName evidence="6">Small ribosomal subunit protein uS10m</fullName>
    </recommendedName>
    <alternativeName>
        <fullName evidence="7">28S ribosomal protein S10, mitochondrial</fullName>
    </alternativeName>
</protein>
<evidence type="ECO:0000256" key="5">
    <source>
        <dbReference type="ARBA" id="ARBA00023274"/>
    </source>
</evidence>
<evidence type="ECO:0000256" key="3">
    <source>
        <dbReference type="ARBA" id="ARBA00022980"/>
    </source>
</evidence>
<dbReference type="InterPro" id="IPR036838">
    <property type="entry name" value="Ribosomal_uS10_dom_sf"/>
</dbReference>
<feature type="domain" description="Small ribosomal subunit protein uS10" evidence="8">
    <location>
        <begin position="15"/>
        <end position="112"/>
    </location>
</feature>
<proteinExistence type="inferred from homology"/>
<dbReference type="OrthoDB" id="366214at2759"/>
<dbReference type="EMBL" id="KB203149">
    <property type="protein sequence ID" value="ESO86212.1"/>
    <property type="molecule type" value="Genomic_DNA"/>
</dbReference>
<evidence type="ECO:0000256" key="1">
    <source>
        <dbReference type="ARBA" id="ARBA00004173"/>
    </source>
</evidence>
<dbReference type="KEGG" id="lgi:LOTGIDRAFT_86941"/>
<evidence type="ECO:0000256" key="2">
    <source>
        <dbReference type="ARBA" id="ARBA00007102"/>
    </source>
</evidence>
<dbReference type="SMART" id="SM01403">
    <property type="entry name" value="Ribosomal_S10"/>
    <property type="match status" value="1"/>
</dbReference>
<keyword evidence="5" id="KW-0687">Ribonucleoprotein</keyword>
<evidence type="ECO:0000256" key="6">
    <source>
        <dbReference type="ARBA" id="ARBA00035261"/>
    </source>
</evidence>
<accession>V3ZPD7</accession>
<dbReference type="GO" id="GO:0005763">
    <property type="term" value="C:mitochondrial small ribosomal subunit"/>
    <property type="evidence" value="ECO:0007669"/>
    <property type="project" value="InterPro"/>
</dbReference>
<feature type="non-terminal residue" evidence="9">
    <location>
        <position position="123"/>
    </location>
</feature>
<feature type="non-terminal residue" evidence="9">
    <location>
        <position position="1"/>
    </location>
</feature>
<comment type="subcellular location">
    <subcellularLocation>
        <location evidence="1">Mitochondrion</location>
    </subcellularLocation>
</comment>
<dbReference type="HOGENOM" id="CLU_099082_1_0_1"/>
<comment type="similarity">
    <text evidence="2">Belongs to the universal ribosomal protein uS10 family.</text>
</comment>
<name>V3ZPD7_LOTGI</name>
<dbReference type="AlphaFoldDB" id="V3ZPD7"/>
<dbReference type="InterPro" id="IPR040055">
    <property type="entry name" value="Ribosomal_uS10m"/>
</dbReference>
<dbReference type="PANTHER" id="PTHR13334">
    <property type="entry name" value="MITOCHONDRIAL 28S RIBOSOMAL PROTEIN S10"/>
    <property type="match status" value="1"/>
</dbReference>
<dbReference type="Proteomes" id="UP000030746">
    <property type="component" value="Unassembled WGS sequence"/>
</dbReference>
<dbReference type="RefSeq" id="XP_009063170.1">
    <property type="nucleotide sequence ID" value="XM_009064922.1"/>
</dbReference>
<dbReference type="OMA" id="IRWVQPA"/>
<dbReference type="STRING" id="225164.V3ZPD7"/>
<reference evidence="9 10" key="1">
    <citation type="journal article" date="2013" name="Nature">
        <title>Insights into bilaterian evolution from three spiralian genomes.</title>
        <authorList>
            <person name="Simakov O."/>
            <person name="Marletaz F."/>
            <person name="Cho S.J."/>
            <person name="Edsinger-Gonzales E."/>
            <person name="Havlak P."/>
            <person name="Hellsten U."/>
            <person name="Kuo D.H."/>
            <person name="Larsson T."/>
            <person name="Lv J."/>
            <person name="Arendt D."/>
            <person name="Savage R."/>
            <person name="Osoegawa K."/>
            <person name="de Jong P."/>
            <person name="Grimwood J."/>
            <person name="Chapman J.A."/>
            <person name="Shapiro H."/>
            <person name="Aerts A."/>
            <person name="Otillar R.P."/>
            <person name="Terry A.Y."/>
            <person name="Boore J.L."/>
            <person name="Grigoriev I.V."/>
            <person name="Lindberg D.R."/>
            <person name="Seaver E.C."/>
            <person name="Weisblat D.A."/>
            <person name="Putnam N.H."/>
            <person name="Rokhsar D.S."/>
        </authorList>
    </citation>
    <scope>NUCLEOTIDE SEQUENCE [LARGE SCALE GENOMIC DNA]</scope>
</reference>
<dbReference type="GeneID" id="20252712"/>
<evidence type="ECO:0000256" key="4">
    <source>
        <dbReference type="ARBA" id="ARBA00023128"/>
    </source>
</evidence>
<dbReference type="Gene3D" id="3.30.70.600">
    <property type="entry name" value="Ribosomal protein S10 domain"/>
    <property type="match status" value="1"/>
</dbReference>
<dbReference type="Pfam" id="PF00338">
    <property type="entry name" value="Ribosomal_S10"/>
    <property type="match status" value="1"/>
</dbReference>
<evidence type="ECO:0000259" key="8">
    <source>
        <dbReference type="SMART" id="SM01403"/>
    </source>
</evidence>
<dbReference type="PANTHER" id="PTHR13334:SF4">
    <property type="entry name" value="SMALL RIBOSOMAL SUBUNIT PROTEIN US10M"/>
    <property type="match status" value="1"/>
</dbReference>
<evidence type="ECO:0000313" key="10">
    <source>
        <dbReference type="Proteomes" id="UP000030746"/>
    </source>
</evidence>
<gene>
    <name evidence="9" type="ORF">LOTGIDRAFT_86941</name>
</gene>
<dbReference type="SUPFAM" id="SSF54999">
    <property type="entry name" value="Ribosomal protein S10"/>
    <property type="match status" value="1"/>
</dbReference>
<organism evidence="9 10">
    <name type="scientific">Lottia gigantea</name>
    <name type="common">Giant owl limpet</name>
    <dbReference type="NCBI Taxonomy" id="225164"/>
    <lineage>
        <taxon>Eukaryota</taxon>
        <taxon>Metazoa</taxon>
        <taxon>Spiralia</taxon>
        <taxon>Lophotrochozoa</taxon>
        <taxon>Mollusca</taxon>
        <taxon>Gastropoda</taxon>
        <taxon>Patellogastropoda</taxon>
        <taxon>Lottioidea</taxon>
        <taxon>Lottiidae</taxon>
        <taxon>Lottia</taxon>
    </lineage>
</organism>
<dbReference type="InterPro" id="IPR027486">
    <property type="entry name" value="Ribosomal_uS10_dom"/>
</dbReference>
<evidence type="ECO:0000313" key="9">
    <source>
        <dbReference type="EMBL" id="ESO86212.1"/>
    </source>
</evidence>
<keyword evidence="10" id="KW-1185">Reference proteome</keyword>
<keyword evidence="3" id="KW-0689">Ribosomal protein</keyword>
<dbReference type="CTD" id="20252712"/>